<dbReference type="InterPro" id="IPR036259">
    <property type="entry name" value="MFS_trans_sf"/>
</dbReference>
<proteinExistence type="predicted"/>
<dbReference type="EMBL" id="NMUH01000830">
    <property type="protein sequence ID" value="MQL85466.1"/>
    <property type="molecule type" value="Genomic_DNA"/>
</dbReference>
<evidence type="ECO:0000313" key="1">
    <source>
        <dbReference type="EMBL" id="MQL85466.1"/>
    </source>
</evidence>
<dbReference type="Gene3D" id="1.20.1250.20">
    <property type="entry name" value="MFS general substrate transporter like domains"/>
    <property type="match status" value="1"/>
</dbReference>
<protein>
    <submittedName>
        <fullName evidence="1">Uncharacterized protein</fullName>
    </submittedName>
</protein>
<comment type="caution">
    <text evidence="1">The sequence shown here is derived from an EMBL/GenBank/DDBJ whole genome shotgun (WGS) entry which is preliminary data.</text>
</comment>
<gene>
    <name evidence="1" type="ORF">Taro_017996</name>
</gene>
<name>A0A843USR4_COLES</name>
<evidence type="ECO:0000313" key="2">
    <source>
        <dbReference type="Proteomes" id="UP000652761"/>
    </source>
</evidence>
<reference evidence="1" key="1">
    <citation type="submission" date="2017-07" db="EMBL/GenBank/DDBJ databases">
        <title>Taro Niue Genome Assembly and Annotation.</title>
        <authorList>
            <person name="Atibalentja N."/>
            <person name="Keating K."/>
            <person name="Fields C.J."/>
        </authorList>
    </citation>
    <scope>NUCLEOTIDE SEQUENCE</scope>
    <source>
        <strain evidence="1">Niue_2</strain>
        <tissue evidence="1">Leaf</tissue>
    </source>
</reference>
<keyword evidence="2" id="KW-1185">Reference proteome</keyword>
<accession>A0A843USR4</accession>
<dbReference type="Proteomes" id="UP000652761">
    <property type="component" value="Unassembled WGS sequence"/>
</dbReference>
<organism evidence="1 2">
    <name type="scientific">Colocasia esculenta</name>
    <name type="common">Wild taro</name>
    <name type="synonym">Arum esculentum</name>
    <dbReference type="NCBI Taxonomy" id="4460"/>
    <lineage>
        <taxon>Eukaryota</taxon>
        <taxon>Viridiplantae</taxon>
        <taxon>Streptophyta</taxon>
        <taxon>Embryophyta</taxon>
        <taxon>Tracheophyta</taxon>
        <taxon>Spermatophyta</taxon>
        <taxon>Magnoliopsida</taxon>
        <taxon>Liliopsida</taxon>
        <taxon>Araceae</taxon>
        <taxon>Aroideae</taxon>
        <taxon>Colocasieae</taxon>
        <taxon>Colocasia</taxon>
    </lineage>
</organism>
<dbReference type="PANTHER" id="PTHR11654">
    <property type="entry name" value="OLIGOPEPTIDE TRANSPORTER-RELATED"/>
    <property type="match status" value="1"/>
</dbReference>
<dbReference type="AlphaFoldDB" id="A0A843USR4"/>
<dbReference type="OrthoDB" id="1898501at2759"/>
<sequence>MEGGSCLLEQGEGVPLLHSQKCEDGASDMGGRPSAKDQCGGSRAPAIILGFECLESLGFFGMSTNLVIYLSSMMHESNASIATSITTWTGTSFLSPFLGAIIADSYCGSYWMILVSSLMDLFVGFPDITLATPPPTKSASFIA</sequence>